<proteinExistence type="inferred from homology"/>
<dbReference type="AlphaFoldDB" id="A0A931B843"/>
<dbReference type="RefSeq" id="WP_196197130.1">
    <property type="nucleotide sequence ID" value="NZ_JADPRT010000014.1"/>
</dbReference>
<dbReference type="SUPFAM" id="SSF56801">
    <property type="entry name" value="Acetyl-CoA synthetase-like"/>
    <property type="match status" value="1"/>
</dbReference>
<dbReference type="InterPro" id="IPR045851">
    <property type="entry name" value="AMP-bd_C_sf"/>
</dbReference>
<dbReference type="Gene3D" id="3.30.300.30">
    <property type="match status" value="1"/>
</dbReference>
<evidence type="ECO:0000313" key="6">
    <source>
        <dbReference type="Proteomes" id="UP000657385"/>
    </source>
</evidence>
<name>A0A931B843_9ACTN</name>
<dbReference type="InterPro" id="IPR020845">
    <property type="entry name" value="AMP-binding_CS"/>
</dbReference>
<sequence>MSNAAQPVWDHAESAPQRTALHGTAGQSWSYAALRDHASTVAARLRAAGIGAGERVLLIAPSVPEFVAAYYGVLSIGAIAVTANTMAPAPELEYIGTDAGISLVIGWHAVSPAPAVAAAAVGVPYWELQRELAGLTAEDLTAEGLATDEVTAVAPVPAPADADTDDTAAILYTSGTTGRPKGAMLTHGNLHACASIYQRIHRLGPDDRAGIALPLFHVYGQACILATTMRVGASLSLLPRFDPHEMLAVIRDRRLTTTAGVPTMWNALLHAAGDADPADFASLRLASSGGASLPGEIKRAFEERFGCTILEGYGLTETTGSATVQVAGRPVAVGSVGAPIPDCEIAVRSLDGAELAPGEIGEVHVRGPVVMKGYWGRPEATAEVLHDGWLATGDLGRIDDAGELHIVDRKKELVIRGGYNVYPREVEEVLYEHPDVVEAAVIGVPDAHYGEEVAAAIALRPGASPDAAALRAWAKERLSAYKVPHLVAFVDTLPKGATGKILKRAIDRSLFESSTTDSTAG</sequence>
<dbReference type="EMBL" id="JADPRT010000014">
    <property type="protein sequence ID" value="MBF9071953.1"/>
    <property type="molecule type" value="Genomic_DNA"/>
</dbReference>
<keyword evidence="6" id="KW-1185">Reference proteome</keyword>
<dbReference type="InterPro" id="IPR050237">
    <property type="entry name" value="ATP-dep_AMP-bd_enzyme"/>
</dbReference>
<evidence type="ECO:0000256" key="2">
    <source>
        <dbReference type="ARBA" id="ARBA00022598"/>
    </source>
</evidence>
<dbReference type="PROSITE" id="PS00455">
    <property type="entry name" value="AMP_BINDING"/>
    <property type="match status" value="1"/>
</dbReference>
<feature type="domain" description="AMP-dependent synthetase/ligase" evidence="3">
    <location>
        <begin position="10"/>
        <end position="375"/>
    </location>
</feature>
<reference evidence="5" key="1">
    <citation type="submission" date="2020-11" db="EMBL/GenBank/DDBJ databases">
        <title>Isolation and identification of active actinomycetes.</title>
        <authorList>
            <person name="Yu B."/>
        </authorList>
    </citation>
    <scope>NUCLEOTIDE SEQUENCE</scope>
    <source>
        <strain evidence="5">NEAU-YB345</strain>
    </source>
</reference>
<evidence type="ECO:0000256" key="1">
    <source>
        <dbReference type="ARBA" id="ARBA00006432"/>
    </source>
</evidence>
<dbReference type="Gene3D" id="3.40.50.12780">
    <property type="entry name" value="N-terminal domain of ligase-like"/>
    <property type="match status" value="1"/>
</dbReference>
<dbReference type="Pfam" id="PF00501">
    <property type="entry name" value="AMP-binding"/>
    <property type="match status" value="1"/>
</dbReference>
<dbReference type="Proteomes" id="UP000657385">
    <property type="component" value="Unassembled WGS sequence"/>
</dbReference>
<feature type="domain" description="AMP-binding enzyme C-terminal" evidence="4">
    <location>
        <begin position="425"/>
        <end position="500"/>
    </location>
</feature>
<keyword evidence="2" id="KW-0436">Ligase</keyword>
<dbReference type="FunFam" id="3.30.300.30:FF:000008">
    <property type="entry name" value="2,3-dihydroxybenzoate-AMP ligase"/>
    <property type="match status" value="1"/>
</dbReference>
<comment type="caution">
    <text evidence="5">The sequence shown here is derived from an EMBL/GenBank/DDBJ whole genome shotgun (WGS) entry which is preliminary data.</text>
</comment>
<evidence type="ECO:0000259" key="3">
    <source>
        <dbReference type="Pfam" id="PF00501"/>
    </source>
</evidence>
<dbReference type="PANTHER" id="PTHR43767:SF12">
    <property type="entry name" value="AMP-DEPENDENT SYNTHETASE AND LIGASE"/>
    <property type="match status" value="1"/>
</dbReference>
<accession>A0A931B843</accession>
<dbReference type="InterPro" id="IPR025110">
    <property type="entry name" value="AMP-bd_C"/>
</dbReference>
<evidence type="ECO:0000259" key="4">
    <source>
        <dbReference type="Pfam" id="PF13193"/>
    </source>
</evidence>
<dbReference type="InterPro" id="IPR000873">
    <property type="entry name" value="AMP-dep_synth/lig_dom"/>
</dbReference>
<gene>
    <name evidence="5" type="ORF">I2501_28410</name>
</gene>
<organism evidence="5 6">
    <name type="scientific">Streptacidiphilus fuscans</name>
    <dbReference type="NCBI Taxonomy" id="2789292"/>
    <lineage>
        <taxon>Bacteria</taxon>
        <taxon>Bacillati</taxon>
        <taxon>Actinomycetota</taxon>
        <taxon>Actinomycetes</taxon>
        <taxon>Kitasatosporales</taxon>
        <taxon>Streptomycetaceae</taxon>
        <taxon>Streptacidiphilus</taxon>
    </lineage>
</organism>
<dbReference type="InterPro" id="IPR042099">
    <property type="entry name" value="ANL_N_sf"/>
</dbReference>
<dbReference type="GO" id="GO:0016877">
    <property type="term" value="F:ligase activity, forming carbon-sulfur bonds"/>
    <property type="evidence" value="ECO:0007669"/>
    <property type="project" value="UniProtKB-ARBA"/>
</dbReference>
<dbReference type="PANTHER" id="PTHR43767">
    <property type="entry name" value="LONG-CHAIN-FATTY-ACID--COA LIGASE"/>
    <property type="match status" value="1"/>
</dbReference>
<dbReference type="Pfam" id="PF13193">
    <property type="entry name" value="AMP-binding_C"/>
    <property type="match status" value="1"/>
</dbReference>
<protein>
    <submittedName>
        <fullName evidence="5">AMP-binding protein</fullName>
    </submittedName>
</protein>
<evidence type="ECO:0000313" key="5">
    <source>
        <dbReference type="EMBL" id="MBF9071953.1"/>
    </source>
</evidence>
<comment type="similarity">
    <text evidence="1">Belongs to the ATP-dependent AMP-binding enzyme family.</text>
</comment>